<accession>A0A423SNK2</accession>
<sequence>MVYHFLTIVFLLQILWLLGVAAVASLPLSDPPTPNKHDLLQMILNARPEDNDLEGNAVEVLPEAEALDVPVTTQSSVNATSKVPADKASTPVVTTPEQEQVQQQQLVAEDDQEQATEQAQKPEEIEQAPAQEQAPEQEQQAPEEVALPEQEQVPEEVQQVPQQDAEEPIPEQEQLPVEPQANPLVPVPVQEPSRLEYFIPDTDEEPEIVYIPMLDVPEELPEDGFITEPQDGGEEMDVTEEFPVDTVDVPEDSSEEPVDVFIAPEEVPEGFVPEEVPEGFVPEEVPEGFVPEEVPEGFVPEYDGPEEDSTESSEDPDYVPEEVFYAPDEVSEGIPVILEEVSDDPEYDGPEDFPQEVPEVVFDNFGTPEEVSEDRFDGPQEMPEEFSDVQDEVPEGIVVIPVENFDAIEGASADNFDGPQEGPEAEAGIPEGVFAVLEEVPEGFYIREEIPEGIFVPEEESEVDGPEDIPEDMGQEFIESLNQLQNEHRDRGATEDDEPEDFELQENPQEETIFDPPVVYFVPEGETFVPENADYTPEEEYNLEGNPDMEQDMPLMEEEEYVPDDAPIASDGYFVGEEQPVIEDSAFVPEEEISNDEAMPDNLPIAVFHTSEGDVIVPAFLPDMPEESSSEEDVPEQFYPQGEESEGESFAPFLPEADNDEMVFRPFGGFPFFRPAVVMRPETEGEEEQEGDESTGPYVPPNLVEIVVIGTQGDRNDRLPFPFAPQRPFDVQMQPEQLPVRPIAPIAGETFRPDEPLLPIAGEPQTDGEDQLTPIVVDNQTFLIPNENDSQRIIFPEDDEPTQSLPVFPAQWDDEQHFFLPIRSEDDSDDQPMTEEKFPEFEQQQQPTQEFLEQNFRFRPQPLMRRPTFPTREPQDYFDGPQTPQRFGHFHPEPIPFQTDDDDDDVIYTDYDTPDEYDTPFDYFMQSRYPQLYGGNDYYPQAINERPRNPNFTPQNQQLYGPRFGQNNPPPQFYRDYSPFNFRTAMPARSPYTQGYQGPFPVNSGRIAPQSQYEANYGYPWNYDYPSRRPVW</sequence>
<dbReference type="AlphaFoldDB" id="A0A423SNK2"/>
<feature type="region of interest" description="Disordered" evidence="1">
    <location>
        <begin position="530"/>
        <end position="550"/>
    </location>
</feature>
<gene>
    <name evidence="3" type="ORF">C7M84_016229</name>
</gene>
<keyword evidence="4" id="KW-1185">Reference proteome</keyword>
<keyword evidence="2" id="KW-0732">Signal</keyword>
<feature type="compositionally biased region" description="Acidic residues" evidence="1">
    <location>
        <begin position="536"/>
        <end position="550"/>
    </location>
</feature>
<feature type="region of interest" description="Disordered" evidence="1">
    <location>
        <begin position="71"/>
        <end position="188"/>
    </location>
</feature>
<reference evidence="3 4" key="2">
    <citation type="submission" date="2019-01" db="EMBL/GenBank/DDBJ databases">
        <title>The decoding of complex shrimp genome reveals the adaptation for benthos swimmer, frequently molting mechanism and breeding impact on genome.</title>
        <authorList>
            <person name="Sun Y."/>
            <person name="Gao Y."/>
            <person name="Yu Y."/>
        </authorList>
    </citation>
    <scope>NUCLEOTIDE SEQUENCE [LARGE SCALE GENOMIC DNA]</scope>
    <source>
        <tissue evidence="3">Muscle</tissue>
    </source>
</reference>
<feature type="compositionally biased region" description="Acidic residues" evidence="1">
    <location>
        <begin position="382"/>
        <end position="392"/>
    </location>
</feature>
<feature type="compositionally biased region" description="Acidic residues" evidence="1">
    <location>
        <begin position="624"/>
        <end position="635"/>
    </location>
</feature>
<proteinExistence type="predicted"/>
<dbReference type="Proteomes" id="UP000283509">
    <property type="component" value="Unassembled WGS sequence"/>
</dbReference>
<dbReference type="STRING" id="6689.A0A423SNK2"/>
<feature type="compositionally biased region" description="Low complexity" evidence="1">
    <location>
        <begin position="127"/>
        <end position="163"/>
    </location>
</feature>
<feature type="region of interest" description="Disordered" evidence="1">
    <location>
        <begin position="290"/>
        <end position="318"/>
    </location>
</feature>
<feature type="signal peptide" evidence="2">
    <location>
        <begin position="1"/>
        <end position="22"/>
    </location>
</feature>
<feature type="compositionally biased region" description="Low complexity" evidence="1">
    <location>
        <begin position="91"/>
        <end position="107"/>
    </location>
</feature>
<feature type="region of interest" description="Disordered" evidence="1">
    <location>
        <begin position="449"/>
        <end position="516"/>
    </location>
</feature>
<feature type="region of interest" description="Disordered" evidence="1">
    <location>
        <begin position="623"/>
        <end position="653"/>
    </location>
</feature>
<feature type="compositionally biased region" description="Acidic residues" evidence="1">
    <location>
        <begin position="457"/>
        <end position="474"/>
    </location>
</feature>
<organism evidence="3 4">
    <name type="scientific">Penaeus vannamei</name>
    <name type="common">Whiteleg shrimp</name>
    <name type="synonym">Litopenaeus vannamei</name>
    <dbReference type="NCBI Taxonomy" id="6689"/>
    <lineage>
        <taxon>Eukaryota</taxon>
        <taxon>Metazoa</taxon>
        <taxon>Ecdysozoa</taxon>
        <taxon>Arthropoda</taxon>
        <taxon>Crustacea</taxon>
        <taxon>Multicrustacea</taxon>
        <taxon>Malacostraca</taxon>
        <taxon>Eumalacostraca</taxon>
        <taxon>Eucarida</taxon>
        <taxon>Decapoda</taxon>
        <taxon>Dendrobranchiata</taxon>
        <taxon>Penaeoidea</taxon>
        <taxon>Penaeidae</taxon>
        <taxon>Penaeus</taxon>
    </lineage>
</organism>
<feature type="compositionally biased region" description="Acidic residues" evidence="1">
    <location>
        <begin position="303"/>
        <end position="318"/>
    </location>
</feature>
<feature type="compositionally biased region" description="Polar residues" evidence="1">
    <location>
        <begin position="71"/>
        <end position="81"/>
    </location>
</feature>
<dbReference type="OrthoDB" id="6369291at2759"/>
<dbReference type="EMBL" id="QCYY01003037">
    <property type="protein sequence ID" value="ROT65782.1"/>
    <property type="molecule type" value="Genomic_DNA"/>
</dbReference>
<name>A0A423SNK2_PENVA</name>
<comment type="caution">
    <text evidence="3">The sequence shown here is derived from an EMBL/GenBank/DDBJ whole genome shotgun (WGS) entry which is preliminary data.</text>
</comment>
<feature type="compositionally biased region" description="Acidic residues" evidence="1">
    <location>
        <begin position="495"/>
        <end position="513"/>
    </location>
</feature>
<reference evidence="3 4" key="1">
    <citation type="submission" date="2018-04" db="EMBL/GenBank/DDBJ databases">
        <authorList>
            <person name="Zhang X."/>
            <person name="Yuan J."/>
            <person name="Li F."/>
            <person name="Xiang J."/>
        </authorList>
    </citation>
    <scope>NUCLEOTIDE SEQUENCE [LARGE SCALE GENOMIC DNA]</scope>
    <source>
        <tissue evidence="3">Muscle</tissue>
    </source>
</reference>
<evidence type="ECO:0000313" key="4">
    <source>
        <dbReference type="Proteomes" id="UP000283509"/>
    </source>
</evidence>
<evidence type="ECO:0000313" key="3">
    <source>
        <dbReference type="EMBL" id="ROT65782.1"/>
    </source>
</evidence>
<feature type="compositionally biased region" description="Low complexity" evidence="1">
    <location>
        <begin position="290"/>
        <end position="301"/>
    </location>
</feature>
<evidence type="ECO:0000256" key="1">
    <source>
        <dbReference type="SAM" id="MobiDB-lite"/>
    </source>
</evidence>
<feature type="region of interest" description="Disordered" evidence="1">
    <location>
        <begin position="369"/>
        <end position="392"/>
    </location>
</feature>
<feature type="chain" id="PRO_5019102521" evidence="2">
    <location>
        <begin position="23"/>
        <end position="1032"/>
    </location>
</feature>
<feature type="region of interest" description="Disordered" evidence="1">
    <location>
        <begin position="681"/>
        <end position="700"/>
    </location>
</feature>
<feature type="compositionally biased region" description="Acidic residues" evidence="1">
    <location>
        <begin position="684"/>
        <end position="693"/>
    </location>
</feature>
<protein>
    <submittedName>
        <fullName evidence="3">Uncharacterized protein</fullName>
    </submittedName>
</protein>
<evidence type="ECO:0000256" key="2">
    <source>
        <dbReference type="SAM" id="SignalP"/>
    </source>
</evidence>